<gene>
    <name evidence="2" type="ORF">Vbra_3171</name>
</gene>
<keyword evidence="1" id="KW-0812">Transmembrane</keyword>
<dbReference type="AlphaFoldDB" id="A0A0G4G6W4"/>
<dbReference type="Proteomes" id="UP000041254">
    <property type="component" value="Unassembled WGS sequence"/>
</dbReference>
<evidence type="ECO:0000313" key="3">
    <source>
        <dbReference type="Proteomes" id="UP000041254"/>
    </source>
</evidence>
<name>A0A0G4G6W4_VITBC</name>
<keyword evidence="1" id="KW-0472">Membrane</keyword>
<organism evidence="2 3">
    <name type="scientific">Vitrella brassicaformis (strain CCMP3155)</name>
    <dbReference type="NCBI Taxonomy" id="1169540"/>
    <lineage>
        <taxon>Eukaryota</taxon>
        <taxon>Sar</taxon>
        <taxon>Alveolata</taxon>
        <taxon>Colpodellida</taxon>
        <taxon>Vitrellaceae</taxon>
        <taxon>Vitrella</taxon>
    </lineage>
</organism>
<evidence type="ECO:0000256" key="1">
    <source>
        <dbReference type="SAM" id="Phobius"/>
    </source>
</evidence>
<feature type="transmembrane region" description="Helical" evidence="1">
    <location>
        <begin position="19"/>
        <end position="39"/>
    </location>
</feature>
<evidence type="ECO:0000313" key="2">
    <source>
        <dbReference type="EMBL" id="CEM24411.1"/>
    </source>
</evidence>
<keyword evidence="3" id="KW-1185">Reference proteome</keyword>
<accession>A0A0G4G6W4</accession>
<sequence>MCRDQRAEMNEYESNVQHAALIVGELALGGVVFLAASLIPEKTRRKLLRSPPANPAARGGGRRCTMALPRYRPEDEPPEPHEALRQVACGSTKGGGPLAEVVSDSGLAEHVHVVVPPREADHGLAGKLATLKFEQGEFDLDGVAMTAGYPHIAKHIVVVHHLDKDERGVEGDHMRQVVAAAM</sequence>
<proteinExistence type="predicted"/>
<protein>
    <submittedName>
        <fullName evidence="2">Uncharacterized protein</fullName>
    </submittedName>
</protein>
<dbReference type="VEuPathDB" id="CryptoDB:Vbra_3171"/>
<reference evidence="2 3" key="1">
    <citation type="submission" date="2014-11" db="EMBL/GenBank/DDBJ databases">
        <authorList>
            <person name="Zhu J."/>
            <person name="Qi W."/>
            <person name="Song R."/>
        </authorList>
    </citation>
    <scope>NUCLEOTIDE SEQUENCE [LARGE SCALE GENOMIC DNA]</scope>
</reference>
<dbReference type="EMBL" id="CDMY01000581">
    <property type="protein sequence ID" value="CEM24411.1"/>
    <property type="molecule type" value="Genomic_DNA"/>
</dbReference>
<dbReference type="InParanoid" id="A0A0G4G6W4"/>
<keyword evidence="1" id="KW-1133">Transmembrane helix</keyword>